<evidence type="ECO:0008006" key="3">
    <source>
        <dbReference type="Google" id="ProtNLM"/>
    </source>
</evidence>
<proteinExistence type="predicted"/>
<name>A0A8C5EHK8_GOUWI</name>
<dbReference type="InterPro" id="IPR036397">
    <property type="entry name" value="RNaseH_sf"/>
</dbReference>
<dbReference type="Proteomes" id="UP000694680">
    <property type="component" value="Chromosome 11"/>
</dbReference>
<evidence type="ECO:0000313" key="1">
    <source>
        <dbReference type="Ensembl" id="ENSGWIP00000021615.1"/>
    </source>
</evidence>
<sequence>QKRTRLQWAKEKQSWTVKHWMKKLEEKHIGSISWPANSPELNPIENLRGKLKKMARDKAPFCKSDLATAIRESWSRIDEEYCLSLNKSLPQRLQAVIKARGGATKYLECVIVFFFVCFS</sequence>
<reference evidence="1" key="3">
    <citation type="submission" date="2025-09" db="UniProtKB">
        <authorList>
            <consortium name="Ensembl"/>
        </authorList>
    </citation>
    <scope>IDENTIFICATION</scope>
</reference>
<reference evidence="1" key="2">
    <citation type="submission" date="2025-08" db="UniProtKB">
        <authorList>
            <consortium name="Ensembl"/>
        </authorList>
    </citation>
    <scope>IDENTIFICATION</scope>
</reference>
<evidence type="ECO:0000313" key="2">
    <source>
        <dbReference type="Proteomes" id="UP000694680"/>
    </source>
</evidence>
<keyword evidence="2" id="KW-1185">Reference proteome</keyword>
<accession>A0A8C5EHK8</accession>
<dbReference type="GO" id="GO:0003676">
    <property type="term" value="F:nucleic acid binding"/>
    <property type="evidence" value="ECO:0007669"/>
    <property type="project" value="InterPro"/>
</dbReference>
<organism evidence="1 2">
    <name type="scientific">Gouania willdenowi</name>
    <name type="common">Blunt-snouted clingfish</name>
    <name type="synonym">Lepadogaster willdenowi</name>
    <dbReference type="NCBI Taxonomy" id="441366"/>
    <lineage>
        <taxon>Eukaryota</taxon>
        <taxon>Metazoa</taxon>
        <taxon>Chordata</taxon>
        <taxon>Craniata</taxon>
        <taxon>Vertebrata</taxon>
        <taxon>Euteleostomi</taxon>
        <taxon>Actinopterygii</taxon>
        <taxon>Neopterygii</taxon>
        <taxon>Teleostei</taxon>
        <taxon>Neoteleostei</taxon>
        <taxon>Acanthomorphata</taxon>
        <taxon>Ovalentaria</taxon>
        <taxon>Blenniimorphae</taxon>
        <taxon>Blenniiformes</taxon>
        <taxon>Gobiesocoidei</taxon>
        <taxon>Gobiesocidae</taxon>
        <taxon>Gobiesocinae</taxon>
        <taxon>Gouania</taxon>
    </lineage>
</organism>
<protein>
    <recommendedName>
        <fullName evidence="3">Tc1-like transposase DDE domain-containing protein</fullName>
    </recommendedName>
</protein>
<dbReference type="AlphaFoldDB" id="A0A8C5EHK8"/>
<reference evidence="1" key="1">
    <citation type="submission" date="2020-06" db="EMBL/GenBank/DDBJ databases">
        <authorList>
            <consortium name="Wellcome Sanger Institute Data Sharing"/>
        </authorList>
    </citation>
    <scope>NUCLEOTIDE SEQUENCE [LARGE SCALE GENOMIC DNA]</scope>
</reference>
<dbReference type="Ensembl" id="ENSGWIT00000023707.1">
    <property type="protein sequence ID" value="ENSGWIP00000021615.1"/>
    <property type="gene ID" value="ENSGWIG00000011646.1"/>
</dbReference>
<dbReference type="Gene3D" id="3.30.420.10">
    <property type="entry name" value="Ribonuclease H-like superfamily/Ribonuclease H"/>
    <property type="match status" value="1"/>
</dbReference>